<dbReference type="InterPro" id="IPR038396">
    <property type="entry name" value="SpoIIAA-like_sf"/>
</dbReference>
<proteinExistence type="predicted"/>
<dbReference type="AlphaFoldDB" id="A0A4S2HFZ3"/>
<comment type="caution">
    <text evidence="1">The sequence shown here is derived from an EMBL/GenBank/DDBJ whole genome shotgun (WGS) entry which is preliminary data.</text>
</comment>
<organism evidence="1 2">
    <name type="scientific">Marinicauda pacifica</name>
    <dbReference type="NCBI Taxonomy" id="1133559"/>
    <lineage>
        <taxon>Bacteria</taxon>
        <taxon>Pseudomonadati</taxon>
        <taxon>Pseudomonadota</taxon>
        <taxon>Alphaproteobacteria</taxon>
        <taxon>Maricaulales</taxon>
        <taxon>Maricaulaceae</taxon>
        <taxon>Marinicauda</taxon>
    </lineage>
</organism>
<dbReference type="OrthoDB" id="555504at2"/>
<dbReference type="EMBL" id="SRXV01000001">
    <property type="protein sequence ID" value="TGY94966.1"/>
    <property type="molecule type" value="Genomic_DNA"/>
</dbReference>
<accession>A0A4S2HFZ3</accession>
<dbReference type="Gene3D" id="3.40.50.10600">
    <property type="entry name" value="SpoIIaa-like domains"/>
    <property type="match status" value="1"/>
</dbReference>
<keyword evidence="2" id="KW-1185">Reference proteome</keyword>
<name>A0A4S2HFZ3_9PROT</name>
<gene>
    <name evidence="1" type="ORF">E5162_06080</name>
</gene>
<reference evidence="1 2" key="1">
    <citation type="journal article" date="2013" name="Int. J. Syst. Evol. Microbiol.">
        <title>Marinicauda pacifica gen. nov., sp. nov., a prosthecate alphaproteobacterium of the family Hyphomonadaceae isolated from deep seawater.</title>
        <authorList>
            <person name="Zhang X.Y."/>
            <person name="Li G.W."/>
            <person name="Wang C.S."/>
            <person name="Zhang Y.J."/>
            <person name="Xu X.W."/>
            <person name="Li H."/>
            <person name="Liu A."/>
            <person name="Liu C."/>
            <person name="Xie B.B."/>
            <person name="Qin Q.L."/>
            <person name="Xu Z."/>
            <person name="Chen X.L."/>
            <person name="Zhou B.C."/>
            <person name="Zhang Y.Z."/>
        </authorList>
    </citation>
    <scope>NUCLEOTIDE SEQUENCE [LARGE SCALE GENOMIC DNA]</scope>
    <source>
        <strain evidence="1 2">P-1 km-3</strain>
    </source>
</reference>
<dbReference type="Proteomes" id="UP000305451">
    <property type="component" value="Unassembled WGS sequence"/>
</dbReference>
<dbReference type="InterPro" id="IPR021866">
    <property type="entry name" value="SpoIIAA-like"/>
</dbReference>
<dbReference type="InterPro" id="IPR036513">
    <property type="entry name" value="STAS_dom_sf"/>
</dbReference>
<evidence type="ECO:0000313" key="1">
    <source>
        <dbReference type="EMBL" id="TGY94966.1"/>
    </source>
</evidence>
<sequence>MGEDGILRVTVTGTVSQSDIEQFAEQFEKAASDQEKVRMLIELKDFEGWDFKGLWADLRFDVSHQDQMERIAILGDKRWEDWGTALSDPFFKAELKFFETDERAAAEAWLQA</sequence>
<protein>
    <submittedName>
        <fullName evidence="1">STAS/SEC14 domain-containing protein</fullName>
    </submittedName>
</protein>
<dbReference type="Pfam" id="PF11964">
    <property type="entry name" value="SpoIIAA-like"/>
    <property type="match status" value="1"/>
</dbReference>
<evidence type="ECO:0000313" key="2">
    <source>
        <dbReference type="Proteomes" id="UP000305451"/>
    </source>
</evidence>
<dbReference type="SUPFAM" id="SSF52091">
    <property type="entry name" value="SpoIIaa-like"/>
    <property type="match status" value="1"/>
</dbReference>